<dbReference type="Proteomes" id="UP000244906">
    <property type="component" value="Unassembled WGS sequence"/>
</dbReference>
<dbReference type="AlphaFoldDB" id="A0A2V1H2C9"/>
<organism evidence="1 2">
    <name type="scientific">Pelagibaculum spongiae</name>
    <dbReference type="NCBI Taxonomy" id="2080658"/>
    <lineage>
        <taxon>Bacteria</taxon>
        <taxon>Pseudomonadati</taxon>
        <taxon>Pseudomonadota</taxon>
        <taxon>Gammaproteobacteria</taxon>
        <taxon>Oceanospirillales</taxon>
        <taxon>Pelagibaculum</taxon>
    </lineage>
</organism>
<name>A0A2V1H2C9_9GAMM</name>
<proteinExistence type="predicted"/>
<sequence length="268" mass="29214">MDASSTTAYSSAQRLACLKAMDIDCWVARSVLPGARQPQLSEQPAVMSVVDTSSIETTENVLVEANIASTNTGQVETQQLEDFPDSFAQQLTPQVSQLSVELDLDKARLIFQPLVENASCEILLIVGYRRQAADNVPLLDHNSFALLLKIAQSVGLAEKVHIAQLVNPANQHAVGALASAAPLKQQLEQLPVKKIVLLGEAVKQLWGNCRELGKIENSNSGSDSLVDSMLPSSFSFSQSPHPSELLAEPLLKRRAWHDWKQLKAELVK</sequence>
<dbReference type="EMBL" id="QDDL01000001">
    <property type="protein sequence ID" value="PVZ72120.1"/>
    <property type="molecule type" value="Genomic_DNA"/>
</dbReference>
<evidence type="ECO:0008006" key="3">
    <source>
        <dbReference type="Google" id="ProtNLM"/>
    </source>
</evidence>
<dbReference type="InterPro" id="IPR036895">
    <property type="entry name" value="Uracil-DNA_glycosylase-like_sf"/>
</dbReference>
<comment type="caution">
    <text evidence="1">The sequence shown here is derived from an EMBL/GenBank/DDBJ whole genome shotgun (WGS) entry which is preliminary data.</text>
</comment>
<accession>A0A2V1H2C9</accession>
<gene>
    <name evidence="1" type="ORF">DC094_03645</name>
</gene>
<dbReference type="RefSeq" id="WP_116685705.1">
    <property type="nucleotide sequence ID" value="NZ_CAWNYD010000001.1"/>
</dbReference>
<dbReference type="Gene3D" id="3.40.470.10">
    <property type="entry name" value="Uracil-DNA glycosylase-like domain"/>
    <property type="match status" value="1"/>
</dbReference>
<evidence type="ECO:0000313" key="2">
    <source>
        <dbReference type="Proteomes" id="UP000244906"/>
    </source>
</evidence>
<reference evidence="1 2" key="1">
    <citation type="submission" date="2018-04" db="EMBL/GenBank/DDBJ databases">
        <title>Thalassorhabdus spongiae gen. nov., sp. nov., isolated from a marine sponge in South-West Iceland.</title>
        <authorList>
            <person name="Knobloch S."/>
            <person name="Daussin A."/>
            <person name="Johannsson R."/>
            <person name="Marteinsson V.T."/>
        </authorList>
    </citation>
    <scope>NUCLEOTIDE SEQUENCE [LARGE SCALE GENOMIC DNA]</scope>
    <source>
        <strain evidence="1 2">Hp12</strain>
    </source>
</reference>
<evidence type="ECO:0000313" key="1">
    <source>
        <dbReference type="EMBL" id="PVZ72120.1"/>
    </source>
</evidence>
<keyword evidence="2" id="KW-1185">Reference proteome</keyword>
<protein>
    <recommendedName>
        <fullName evidence="3">Uracil-DNA glycosylase-like domain-containing protein</fullName>
    </recommendedName>
</protein>